<dbReference type="Proteomes" id="UP000192678">
    <property type="component" value="Unassembled WGS sequence"/>
</dbReference>
<evidence type="ECO:0000259" key="7">
    <source>
        <dbReference type="Pfam" id="PF14322"/>
    </source>
</evidence>
<comment type="similarity">
    <text evidence="2">Belongs to the SusD family.</text>
</comment>
<keyword evidence="9" id="KW-1185">Reference proteome</keyword>
<dbReference type="AlphaFoldDB" id="A0A1W2F420"/>
<evidence type="ECO:0000256" key="3">
    <source>
        <dbReference type="ARBA" id="ARBA00022729"/>
    </source>
</evidence>
<dbReference type="Pfam" id="PF07980">
    <property type="entry name" value="SusD_RagB"/>
    <property type="match status" value="1"/>
</dbReference>
<proteinExistence type="inferred from homology"/>
<dbReference type="InterPro" id="IPR011990">
    <property type="entry name" value="TPR-like_helical_dom_sf"/>
</dbReference>
<keyword evidence="4" id="KW-0472">Membrane</keyword>
<evidence type="ECO:0000259" key="6">
    <source>
        <dbReference type="Pfam" id="PF07980"/>
    </source>
</evidence>
<evidence type="ECO:0000313" key="9">
    <source>
        <dbReference type="Proteomes" id="UP000192678"/>
    </source>
</evidence>
<keyword evidence="5" id="KW-0998">Cell outer membrane</keyword>
<dbReference type="RefSeq" id="WP_084292083.1">
    <property type="nucleotide sequence ID" value="NZ_FWYB01000020.1"/>
</dbReference>
<feature type="domain" description="SusD-like N-terminal" evidence="7">
    <location>
        <begin position="123"/>
        <end position="242"/>
    </location>
</feature>
<gene>
    <name evidence="8" type="ORF">SAMN04488101_12067</name>
</gene>
<reference evidence="8 9" key="1">
    <citation type="submission" date="2017-04" db="EMBL/GenBank/DDBJ databases">
        <authorList>
            <person name="Afonso C.L."/>
            <person name="Miller P.J."/>
            <person name="Scott M.A."/>
            <person name="Spackman E."/>
            <person name="Goraichik I."/>
            <person name="Dimitrov K.M."/>
            <person name="Suarez D.L."/>
            <person name="Swayne D.E."/>
        </authorList>
    </citation>
    <scope>NUCLEOTIDE SEQUENCE [LARGE SCALE GENOMIC DNA]</scope>
    <source>
        <strain evidence="8 9">DSM 19625</strain>
    </source>
</reference>
<dbReference type="EMBL" id="FWYB01000020">
    <property type="protein sequence ID" value="SMD16681.1"/>
    <property type="molecule type" value="Genomic_DNA"/>
</dbReference>
<dbReference type="SUPFAM" id="SSF48452">
    <property type="entry name" value="TPR-like"/>
    <property type="match status" value="1"/>
</dbReference>
<dbReference type="Pfam" id="PF14322">
    <property type="entry name" value="SusD-like_3"/>
    <property type="match status" value="1"/>
</dbReference>
<evidence type="ECO:0000256" key="2">
    <source>
        <dbReference type="ARBA" id="ARBA00006275"/>
    </source>
</evidence>
<accession>A0A1W2F420</accession>
<protein>
    <submittedName>
        <fullName evidence="8">Starch-binding associating with outer membrane</fullName>
    </submittedName>
</protein>
<organism evidence="8 9">
    <name type="scientific">Pedobacter nyackensis</name>
    <dbReference type="NCBI Taxonomy" id="475255"/>
    <lineage>
        <taxon>Bacteria</taxon>
        <taxon>Pseudomonadati</taxon>
        <taxon>Bacteroidota</taxon>
        <taxon>Sphingobacteriia</taxon>
        <taxon>Sphingobacteriales</taxon>
        <taxon>Sphingobacteriaceae</taxon>
        <taxon>Pedobacter</taxon>
    </lineage>
</organism>
<dbReference type="Gene3D" id="1.25.40.390">
    <property type="match status" value="1"/>
</dbReference>
<keyword evidence="3" id="KW-0732">Signal</keyword>
<dbReference type="InterPro" id="IPR012944">
    <property type="entry name" value="SusD_RagB_dom"/>
</dbReference>
<name>A0A1W2F420_9SPHI</name>
<dbReference type="PROSITE" id="PS51257">
    <property type="entry name" value="PROKAR_LIPOPROTEIN"/>
    <property type="match status" value="1"/>
</dbReference>
<dbReference type="InterPro" id="IPR033985">
    <property type="entry name" value="SusD-like_N"/>
</dbReference>
<sequence length="646" mass="73919">MKFTRIIVLVTAFALLGSCKKYIDVVPDNVATLDYAFRMRSTAERYLFTCYSFLPKMGNMYHSPGMFGGDDLWVSSDKVDYWANWTIAIGLQNINTPILDFWRGTQDKDGNGNLVNKPSAITQSLWTGISQCNIFLEHISKVPDMEEYERDQWIAEVKFLKAYYHFFLLRMYGPIPIQDKNIPVSASVDQVRISRKPADEVFNYIITQLDEAAPNLLLQVRDESSELGRITRPIALGLKAKILVYMASPLFNGNPDYSSYSNKDGTKLFSSSADKEKWHRAANACKEAIDICHSLGYKMYEFQGNNQTQSISQDTRLAMNARVITDRWNSEIIWAHTAASTTDLQAWATPRGFDAAQAVYTGSTGSIGVPLKIAALYYTKNGVPIEEDIQWDYSGRFNLRKSTAAEKYQIKEGYTTAEFNFNRESRFYGSLGFDGGKWYGLGKFDDNASYWLETKKGQFGGKIGTSWHSVTGYYAKKYVNYTNSITSPTTYTTTNWPWVMLRLSDLYLLYAEALNEIEGPGSEVYHYLDLIRAKAGLKGVQESWTNYSKTPGKISNPQGMREIIHRERSIELAFEGARFWDLRRWKEAPDVLNRPITGWDVDQETAAAYYREKVLYNQIFNFKDYFWPVSERDLIVNKNLVQSPGW</sequence>
<comment type="subcellular location">
    <subcellularLocation>
        <location evidence="1">Cell outer membrane</location>
    </subcellularLocation>
</comment>
<evidence type="ECO:0000256" key="1">
    <source>
        <dbReference type="ARBA" id="ARBA00004442"/>
    </source>
</evidence>
<evidence type="ECO:0000313" key="8">
    <source>
        <dbReference type="EMBL" id="SMD16681.1"/>
    </source>
</evidence>
<evidence type="ECO:0000256" key="5">
    <source>
        <dbReference type="ARBA" id="ARBA00023237"/>
    </source>
</evidence>
<dbReference type="STRING" id="475255.SAMN04488101_12067"/>
<feature type="domain" description="RagB/SusD" evidence="6">
    <location>
        <begin position="331"/>
        <end position="646"/>
    </location>
</feature>
<dbReference type="GO" id="GO:0009279">
    <property type="term" value="C:cell outer membrane"/>
    <property type="evidence" value="ECO:0007669"/>
    <property type="project" value="UniProtKB-SubCell"/>
</dbReference>
<evidence type="ECO:0000256" key="4">
    <source>
        <dbReference type="ARBA" id="ARBA00023136"/>
    </source>
</evidence>
<dbReference type="OrthoDB" id="608091at2"/>